<dbReference type="RefSeq" id="WP_120353208.1">
    <property type="nucleotide sequence ID" value="NZ_RAQO01000002.1"/>
</dbReference>
<dbReference type="HAMAP" id="MF_00215">
    <property type="entry name" value="Pantothen_kinase_1"/>
    <property type="match status" value="1"/>
</dbReference>
<evidence type="ECO:0000256" key="1">
    <source>
        <dbReference type="ARBA" id="ARBA00001206"/>
    </source>
</evidence>
<reference evidence="17 18" key="1">
    <citation type="submission" date="2018-09" db="EMBL/GenBank/DDBJ databases">
        <authorList>
            <person name="Wang Z."/>
        </authorList>
    </citation>
    <scope>NUCLEOTIDE SEQUENCE [LARGE SCALE GENOMIC DNA]</scope>
    <source>
        <strain evidence="17 18">ALS 81</strain>
    </source>
</reference>
<gene>
    <name evidence="14" type="primary">coaA</name>
    <name evidence="17" type="ORF">DBZ36_01785</name>
</gene>
<dbReference type="GO" id="GO:0005737">
    <property type="term" value="C:cytoplasm"/>
    <property type="evidence" value="ECO:0007669"/>
    <property type="project" value="UniProtKB-SubCell"/>
</dbReference>
<evidence type="ECO:0000256" key="6">
    <source>
        <dbReference type="ARBA" id="ARBA00015080"/>
    </source>
</evidence>
<evidence type="ECO:0000256" key="3">
    <source>
        <dbReference type="ARBA" id="ARBA00005225"/>
    </source>
</evidence>
<dbReference type="PANTHER" id="PTHR10285">
    <property type="entry name" value="URIDINE KINASE"/>
    <property type="match status" value="1"/>
</dbReference>
<protein>
    <recommendedName>
        <fullName evidence="6 14">Pantothenate kinase</fullName>
        <ecNumber evidence="5 14">2.7.1.33</ecNumber>
    </recommendedName>
    <alternativeName>
        <fullName evidence="13 14">Pantothenic acid kinase</fullName>
    </alternativeName>
</protein>
<keyword evidence="8 14" id="KW-0808">Transferase</keyword>
<dbReference type="InterPro" id="IPR027417">
    <property type="entry name" value="P-loop_NTPase"/>
</dbReference>
<evidence type="ECO:0000256" key="14">
    <source>
        <dbReference type="HAMAP-Rule" id="MF_00215"/>
    </source>
</evidence>
<dbReference type="GO" id="GO:0004594">
    <property type="term" value="F:pantothenate kinase activity"/>
    <property type="evidence" value="ECO:0007669"/>
    <property type="project" value="UniProtKB-UniRule"/>
</dbReference>
<sequence length="317" mass="36456">MQFAAQGEHGPLEYFDYQRSEWAQLRQSVPMTLSEDDLAKLQGINEDVSLSQVVDIYLPLSRLLNLYVKSRQDRREVITNFLGNKQHVPYIIGVSGSVAVGKSTTSRILQALLSRWPEHPKVDIVTTDGFLYPLEELKKRGLIKRKGFPESYDTKALLDFVARLKSGRDVVSAPIYSHLSYDILPEQFVEVRQPDIVILEGLNVLQNRSDFDGNSPRSLISDFLDFTIFVDAEMDLLRRWYIERFLRFRKGAFADPQSYFHSYAQLDQKQATDVASGIWDSINEVNLLENINPTRGHADLILEKGDNHQIQRVRLRK</sequence>
<dbReference type="GO" id="GO:0015937">
    <property type="term" value="P:coenzyme A biosynthetic process"/>
    <property type="evidence" value="ECO:0007669"/>
    <property type="project" value="UniProtKB-UniRule"/>
</dbReference>
<evidence type="ECO:0000256" key="5">
    <source>
        <dbReference type="ARBA" id="ARBA00012102"/>
    </source>
</evidence>
<dbReference type="SUPFAM" id="SSF52540">
    <property type="entry name" value="P-loop containing nucleoside triphosphate hydrolases"/>
    <property type="match status" value="1"/>
</dbReference>
<dbReference type="PIRSF" id="PIRSF000545">
    <property type="entry name" value="Pantothenate_kin"/>
    <property type="match status" value="1"/>
</dbReference>
<evidence type="ECO:0000259" key="16">
    <source>
        <dbReference type="Pfam" id="PF00485"/>
    </source>
</evidence>
<comment type="pathway">
    <text evidence="3 14 15">Cofactor biosynthesis; coenzyme A biosynthesis; CoA from (R)-pantothenate: step 1/5.</text>
</comment>
<evidence type="ECO:0000256" key="4">
    <source>
        <dbReference type="ARBA" id="ARBA00006087"/>
    </source>
</evidence>
<dbReference type="NCBIfam" id="TIGR00554">
    <property type="entry name" value="panK_bact"/>
    <property type="match status" value="1"/>
</dbReference>
<dbReference type="InterPro" id="IPR006083">
    <property type="entry name" value="PRK/URK"/>
</dbReference>
<name>A0A420ELD8_9ALTE</name>
<evidence type="ECO:0000256" key="11">
    <source>
        <dbReference type="ARBA" id="ARBA00022840"/>
    </source>
</evidence>
<comment type="catalytic activity">
    <reaction evidence="1 14 15">
        <text>(R)-pantothenate + ATP = (R)-4'-phosphopantothenate + ADP + H(+)</text>
        <dbReference type="Rhea" id="RHEA:16373"/>
        <dbReference type="ChEBI" id="CHEBI:10986"/>
        <dbReference type="ChEBI" id="CHEBI:15378"/>
        <dbReference type="ChEBI" id="CHEBI:29032"/>
        <dbReference type="ChEBI" id="CHEBI:30616"/>
        <dbReference type="ChEBI" id="CHEBI:456216"/>
        <dbReference type="EC" id="2.7.1.33"/>
    </reaction>
</comment>
<evidence type="ECO:0000256" key="10">
    <source>
        <dbReference type="ARBA" id="ARBA00022777"/>
    </source>
</evidence>
<evidence type="ECO:0000256" key="8">
    <source>
        <dbReference type="ARBA" id="ARBA00022679"/>
    </source>
</evidence>
<dbReference type="GO" id="GO:0005524">
    <property type="term" value="F:ATP binding"/>
    <property type="evidence" value="ECO:0007669"/>
    <property type="project" value="UniProtKB-UniRule"/>
</dbReference>
<keyword evidence="12 14" id="KW-0173">Coenzyme A biosynthesis</keyword>
<evidence type="ECO:0000313" key="18">
    <source>
        <dbReference type="Proteomes" id="UP000286482"/>
    </source>
</evidence>
<evidence type="ECO:0000256" key="9">
    <source>
        <dbReference type="ARBA" id="ARBA00022741"/>
    </source>
</evidence>
<keyword evidence="10 14" id="KW-0418">Kinase</keyword>
<proteinExistence type="inferred from homology"/>
<dbReference type="InterPro" id="IPR004566">
    <property type="entry name" value="PanK"/>
</dbReference>
<evidence type="ECO:0000256" key="13">
    <source>
        <dbReference type="ARBA" id="ARBA00032866"/>
    </source>
</evidence>
<dbReference type="Gene3D" id="3.40.50.300">
    <property type="entry name" value="P-loop containing nucleotide triphosphate hydrolases"/>
    <property type="match status" value="1"/>
</dbReference>
<dbReference type="AlphaFoldDB" id="A0A420ELD8"/>
<evidence type="ECO:0000256" key="2">
    <source>
        <dbReference type="ARBA" id="ARBA00004496"/>
    </source>
</evidence>
<dbReference type="OrthoDB" id="1550976at2"/>
<comment type="caution">
    <text evidence="17">The sequence shown here is derived from an EMBL/GenBank/DDBJ whole genome shotgun (WGS) entry which is preliminary data.</text>
</comment>
<evidence type="ECO:0000256" key="7">
    <source>
        <dbReference type="ARBA" id="ARBA00022490"/>
    </source>
</evidence>
<dbReference type="EMBL" id="RAQO01000002">
    <property type="protein sequence ID" value="RKF21404.1"/>
    <property type="molecule type" value="Genomic_DNA"/>
</dbReference>
<dbReference type="UniPathway" id="UPA00241">
    <property type="reaction ID" value="UER00352"/>
</dbReference>
<dbReference type="Proteomes" id="UP000286482">
    <property type="component" value="Unassembled WGS sequence"/>
</dbReference>
<keyword evidence="11 14" id="KW-0067">ATP-binding</keyword>
<keyword evidence="9 14" id="KW-0547">Nucleotide-binding</keyword>
<organism evidence="17 18">
    <name type="scientific">Alginatibacterium sediminis</name>
    <dbReference type="NCBI Taxonomy" id="2164068"/>
    <lineage>
        <taxon>Bacteria</taxon>
        <taxon>Pseudomonadati</taxon>
        <taxon>Pseudomonadota</taxon>
        <taxon>Gammaproteobacteria</taxon>
        <taxon>Alteromonadales</taxon>
        <taxon>Alteromonadaceae</taxon>
        <taxon>Alginatibacterium</taxon>
    </lineage>
</organism>
<dbReference type="CDD" id="cd02025">
    <property type="entry name" value="PanK"/>
    <property type="match status" value="1"/>
</dbReference>
<evidence type="ECO:0000256" key="12">
    <source>
        <dbReference type="ARBA" id="ARBA00022993"/>
    </source>
</evidence>
<feature type="binding site" evidence="14">
    <location>
        <begin position="96"/>
        <end position="103"/>
    </location>
    <ligand>
        <name>ATP</name>
        <dbReference type="ChEBI" id="CHEBI:30616"/>
    </ligand>
</feature>
<dbReference type="Pfam" id="PF00485">
    <property type="entry name" value="PRK"/>
    <property type="match status" value="1"/>
</dbReference>
<evidence type="ECO:0000256" key="15">
    <source>
        <dbReference type="RuleBase" id="RU003530"/>
    </source>
</evidence>
<accession>A0A420ELD8</accession>
<evidence type="ECO:0000313" key="17">
    <source>
        <dbReference type="EMBL" id="RKF21404.1"/>
    </source>
</evidence>
<keyword evidence="18" id="KW-1185">Reference proteome</keyword>
<comment type="similarity">
    <text evidence="4 14 15">Belongs to the prokaryotic pantothenate kinase family.</text>
</comment>
<dbReference type="EC" id="2.7.1.33" evidence="5 14"/>
<comment type="subcellular location">
    <subcellularLocation>
        <location evidence="2 14 15">Cytoplasm</location>
    </subcellularLocation>
</comment>
<feature type="domain" description="Phosphoribulokinase/uridine kinase" evidence="16">
    <location>
        <begin position="91"/>
        <end position="244"/>
    </location>
</feature>
<keyword evidence="7 14" id="KW-0963">Cytoplasm</keyword>